<dbReference type="EMBL" id="CP021934">
    <property type="protein sequence ID" value="ASC01993.1"/>
    <property type="molecule type" value="Genomic_DNA"/>
</dbReference>
<organism evidence="1 2">
    <name type="scientific">Fusobacterium nucleatum subsp. polymorphum</name>
    <name type="common">Fusobacterium polymorphum</name>
    <dbReference type="NCBI Taxonomy" id="76857"/>
    <lineage>
        <taxon>Bacteria</taxon>
        <taxon>Fusobacteriati</taxon>
        <taxon>Fusobacteriota</taxon>
        <taxon>Fusobacteriia</taxon>
        <taxon>Fusobacteriales</taxon>
        <taxon>Fusobacteriaceae</taxon>
        <taxon>Fusobacterium</taxon>
    </lineage>
</organism>
<reference evidence="1 2" key="1">
    <citation type="submission" date="2017-06" db="EMBL/GenBank/DDBJ databases">
        <title>Draft genome sequence of Fusobacterium nucleatum subsp. polymorphum KCOM 1260 (=ChDC F218).</title>
        <authorList>
            <person name="Kook J.-K."/>
            <person name="Park S.-N."/>
            <person name="Lim Y.K."/>
            <person name="Roh H."/>
        </authorList>
    </citation>
    <scope>NUCLEOTIDE SEQUENCE [LARGE SCALE GENOMIC DNA]</scope>
    <source>
        <strain evidence="2">KCOM 1260 (ChDC F218)</strain>
    </source>
</reference>
<evidence type="ECO:0000313" key="1">
    <source>
        <dbReference type="EMBL" id="ASC01993.1"/>
    </source>
</evidence>
<name>A0A1Z3CGD5_FUSNP</name>
<keyword evidence="2" id="KW-1185">Reference proteome</keyword>
<accession>A0A1Z3CGD5</accession>
<proteinExistence type="predicted"/>
<gene>
    <name evidence="1" type="ORF">CBG50_00885</name>
</gene>
<dbReference type="Proteomes" id="UP000196759">
    <property type="component" value="Chromosome"/>
</dbReference>
<dbReference type="RefSeq" id="WP_088336633.1">
    <property type="nucleotide sequence ID" value="NZ_CP021934.1"/>
</dbReference>
<dbReference type="AlphaFoldDB" id="A0A1Z3CGD5"/>
<sequence length="273" mass="32501">MKIKLKTQSLDDWELNLFESYSTLPIIIGRTMIFGAYNVDFEMTDNIWHQLPEEYKKKIYKYNLKKLIKSMLITVTDITAYSFCFGCNVKLKKSLIMEEIYEDFDENKKIEFLTPGCDFPKSSMSVYFQYLGEVYAEVDLDELVAISDEENLYQHSIIPQIMAASNYRKRRENKRGKLEQIYNEQLIVKSLVDKNIDELSKEDVQKILENFLLIDNLKYLVKVIKKSKELEVIISDKLKNEIKHWLRDIQIKIKTEEDEKIYQELKEILKEQL</sequence>
<protein>
    <submittedName>
        <fullName evidence="1">Stage V sporulation protein K</fullName>
    </submittedName>
</protein>
<evidence type="ECO:0000313" key="2">
    <source>
        <dbReference type="Proteomes" id="UP000196759"/>
    </source>
</evidence>